<evidence type="ECO:0000256" key="11">
    <source>
        <dbReference type="PIRSR" id="PIRSR639901-2"/>
    </source>
</evidence>
<evidence type="ECO:0000256" key="10">
    <source>
        <dbReference type="PIRSR" id="PIRSR639901-1"/>
    </source>
</evidence>
<dbReference type="InterPro" id="IPR039901">
    <property type="entry name" value="Kdotransferase"/>
</dbReference>
<keyword evidence="12" id="KW-0448">Lipopolysaccharide biosynthesis</keyword>
<dbReference type="GO" id="GO:0009245">
    <property type="term" value="P:lipid A biosynthetic process"/>
    <property type="evidence" value="ECO:0007669"/>
    <property type="project" value="TreeGrafter"/>
</dbReference>
<keyword evidence="12" id="KW-1133">Transmembrane helix</keyword>
<evidence type="ECO:0000256" key="7">
    <source>
        <dbReference type="ARBA" id="ARBA00022968"/>
    </source>
</evidence>
<dbReference type="AlphaFoldDB" id="A0A1J0KST3"/>
<comment type="subcellular location">
    <subcellularLocation>
        <location evidence="1">Cell inner membrane</location>
        <topology evidence="1">Single-pass membrane protein</topology>
        <orientation evidence="1">Cytoplasmic side</orientation>
    </subcellularLocation>
    <subcellularLocation>
        <location evidence="12">Cell membrane</location>
    </subcellularLocation>
</comment>
<dbReference type="GO" id="GO:0043842">
    <property type="term" value="F:Kdo transferase activity"/>
    <property type="evidence" value="ECO:0007669"/>
    <property type="project" value="UniProtKB-EC"/>
</dbReference>
<dbReference type="FunFam" id="3.40.50.11720:FF:000001">
    <property type="entry name" value="3-deoxy-D-manno-octulosonic acid transferase"/>
    <property type="match status" value="1"/>
</dbReference>
<comment type="pathway">
    <text evidence="2 12">Bacterial outer membrane biogenesis; LPS core biosynthesis.</text>
</comment>
<dbReference type="Proteomes" id="UP000182521">
    <property type="component" value="Chromosome"/>
</dbReference>
<feature type="active site" description="Proton acceptor" evidence="10">
    <location>
        <position position="69"/>
    </location>
</feature>
<dbReference type="EMBL" id="CP009654">
    <property type="protein sequence ID" value="APC96754.1"/>
    <property type="molecule type" value="Genomic_DNA"/>
</dbReference>
<dbReference type="SUPFAM" id="SSF53756">
    <property type="entry name" value="UDP-Glycosyltransferase/glycogen phosphorylase"/>
    <property type="match status" value="1"/>
</dbReference>
<evidence type="ECO:0000256" key="9">
    <source>
        <dbReference type="ARBA" id="ARBA00049183"/>
    </source>
</evidence>
<feature type="site" description="Transition state stabilizer" evidence="11">
    <location>
        <position position="141"/>
    </location>
</feature>
<dbReference type="EC" id="2.4.99.12" evidence="4 12"/>
<accession>A0A1J0KST3</accession>
<dbReference type="InterPro" id="IPR007507">
    <property type="entry name" value="Glycos_transf_N"/>
</dbReference>
<dbReference type="NCBIfam" id="NF004388">
    <property type="entry name" value="PRK05749.1-4"/>
    <property type="match status" value="1"/>
</dbReference>
<proteinExistence type="inferred from homology"/>
<dbReference type="GO" id="GO:0005886">
    <property type="term" value="C:plasma membrane"/>
    <property type="evidence" value="ECO:0007669"/>
    <property type="project" value="UniProtKB-SubCell"/>
</dbReference>
<evidence type="ECO:0000256" key="12">
    <source>
        <dbReference type="RuleBase" id="RU365103"/>
    </source>
</evidence>
<comment type="function">
    <text evidence="12">Involved in lipopolysaccharide (LPS) biosynthesis. Catalyzes the transfer of 3-deoxy-D-manno-octulosonate (Kdo) residue(s) from CMP-Kdo to lipid IV(A), the tetraacyldisaccharide-1,4'-bisphosphate precursor of lipid A.</text>
</comment>
<dbReference type="KEGG" id="frc:KX01_795"/>
<dbReference type="FunFam" id="3.40.50.2000:FF:000032">
    <property type="entry name" value="3-deoxy-D-manno-octulosonic acid transferase"/>
    <property type="match status" value="1"/>
</dbReference>
<evidence type="ECO:0000256" key="3">
    <source>
        <dbReference type="ARBA" id="ARBA00006380"/>
    </source>
</evidence>
<keyword evidence="15" id="KW-1185">Reference proteome</keyword>
<dbReference type="Gene3D" id="3.40.50.2000">
    <property type="entry name" value="Glycogen Phosphorylase B"/>
    <property type="match status" value="1"/>
</dbReference>
<dbReference type="PANTHER" id="PTHR42755:SF1">
    <property type="entry name" value="3-DEOXY-D-MANNO-OCTULOSONIC ACID TRANSFERASE, MITOCHONDRIAL-RELATED"/>
    <property type="match status" value="1"/>
</dbReference>
<evidence type="ECO:0000256" key="4">
    <source>
        <dbReference type="ARBA" id="ARBA00012621"/>
    </source>
</evidence>
<evidence type="ECO:0000256" key="2">
    <source>
        <dbReference type="ARBA" id="ARBA00004713"/>
    </source>
</evidence>
<evidence type="ECO:0000259" key="13">
    <source>
        <dbReference type="Pfam" id="PF04413"/>
    </source>
</evidence>
<keyword evidence="12" id="KW-1003">Cell membrane</keyword>
<dbReference type="OrthoDB" id="9789797at2"/>
<keyword evidence="6 12" id="KW-0808">Transferase</keyword>
<comment type="catalytic activity">
    <reaction evidence="9 12">
        <text>lipid IVA (E. coli) + CMP-3-deoxy-beta-D-manno-octulosonate = alpha-Kdo-(2-&gt;6)-lipid IVA (E. coli) + CMP + H(+)</text>
        <dbReference type="Rhea" id="RHEA:28066"/>
        <dbReference type="ChEBI" id="CHEBI:15378"/>
        <dbReference type="ChEBI" id="CHEBI:58603"/>
        <dbReference type="ChEBI" id="CHEBI:60364"/>
        <dbReference type="ChEBI" id="CHEBI:60377"/>
        <dbReference type="ChEBI" id="CHEBI:85987"/>
        <dbReference type="EC" id="2.4.99.12"/>
    </reaction>
</comment>
<feature type="transmembrane region" description="Helical" evidence="12">
    <location>
        <begin position="7"/>
        <end position="29"/>
    </location>
</feature>
<dbReference type="GO" id="GO:0009244">
    <property type="term" value="P:lipopolysaccharide core region biosynthetic process"/>
    <property type="evidence" value="ECO:0007669"/>
    <property type="project" value="UniProtKB-UniRule"/>
</dbReference>
<dbReference type="Pfam" id="PF04413">
    <property type="entry name" value="Glycos_transf_N"/>
    <property type="match status" value="1"/>
</dbReference>
<dbReference type="InterPro" id="IPR038107">
    <property type="entry name" value="Glycos_transf_N_sf"/>
</dbReference>
<feature type="site" description="Transition state stabilizer" evidence="11">
    <location>
        <position position="219"/>
    </location>
</feature>
<keyword evidence="12" id="KW-0472">Membrane</keyword>
<gene>
    <name evidence="14" type="ORF">KX01_795</name>
</gene>
<reference evidence="15" key="1">
    <citation type="submission" date="2014-10" db="EMBL/GenBank/DDBJ databases">
        <authorList>
            <person name="Kuske C.R."/>
            <person name="Challacombe J.F."/>
            <person name="Daligault H.E."/>
            <person name="Davenport K.W."/>
            <person name="Johnson S.L."/>
            <person name="Siddaramappa S."/>
            <person name="Petersen J.M."/>
        </authorList>
    </citation>
    <scope>NUCLEOTIDE SEQUENCE [LARGE SCALE GENOMIC DNA]</scope>
    <source>
        <strain evidence="15">CA97-1460</strain>
    </source>
</reference>
<dbReference type="STRING" id="1542390.KX01_795"/>
<dbReference type="PANTHER" id="PTHR42755">
    <property type="entry name" value="3-DEOXY-MANNO-OCTULOSONATE CYTIDYLYLTRANSFERASE"/>
    <property type="match status" value="1"/>
</dbReference>
<sequence>MSKLSKIFYNIFIYIYSGLFTAYIPIVYIKKLKRSLKNKLYRKRWSERFGNTKLRLKNSIWIHSVSVGESLSAEPLVKKLLEKNPSRHFVITTTTPTGSDIVKELYKDYKNVYHTYIPYDTKSFVAQFMARVNPKIFIIIETEIWPSILNKCFKEEIPVIISNARLSYRSFRRYMKIPFASDNLFNRISHISAQTHKDAKRFATLGVNKNNITVTGNLKYSLKIPANIEKETKEIKESINNRPTWIAASTHRGEEEIILKAHELILNIIPTCLLILVPRHKERFNEVSGMINNYSLTQQRRTKSKSYISNETQVYLGDTMGELLNLYFLADVAFVGGSLVNNGGHNFLEPAALSKAIVTGPSLFNFRAIAESFKKFHALNIINTDQELFKIITSLLNDRDLLEKNSTAAYKAFKQNNNVVDKQFKEIQKFL</sequence>
<evidence type="ECO:0000256" key="5">
    <source>
        <dbReference type="ARBA" id="ARBA00019077"/>
    </source>
</evidence>
<protein>
    <recommendedName>
        <fullName evidence="5 12">3-deoxy-D-manno-octulosonic acid transferase</fullName>
        <shortName evidence="12">Kdo transferase</shortName>
        <ecNumber evidence="4 12">2.4.99.12</ecNumber>
    </recommendedName>
    <alternativeName>
        <fullName evidence="8 12">Lipid IV(A) 3-deoxy-D-manno-octulosonic acid transferase</fullName>
    </alternativeName>
</protein>
<dbReference type="RefSeq" id="WP_071663748.1">
    <property type="nucleotide sequence ID" value="NZ_CP009654.1"/>
</dbReference>
<evidence type="ECO:0000256" key="1">
    <source>
        <dbReference type="ARBA" id="ARBA00004388"/>
    </source>
</evidence>
<evidence type="ECO:0000313" key="15">
    <source>
        <dbReference type="Proteomes" id="UP000182521"/>
    </source>
</evidence>
<comment type="similarity">
    <text evidence="3">Belongs to the glycosyltransferase group 1 family. Glycosyltransferase 30 subfamily.</text>
</comment>
<feature type="domain" description="3-deoxy-D-manno-octulosonic-acid transferase N-terminal" evidence="13">
    <location>
        <begin position="43"/>
        <end position="221"/>
    </location>
</feature>
<keyword evidence="12" id="KW-0812">Transmembrane</keyword>
<dbReference type="UniPathway" id="UPA00958"/>
<name>A0A1J0KST3_9GAMM</name>
<evidence type="ECO:0000256" key="8">
    <source>
        <dbReference type="ARBA" id="ARBA00031445"/>
    </source>
</evidence>
<organism evidence="14 15">
    <name type="scientific">Francisella frigiditurris</name>
    <dbReference type="NCBI Taxonomy" id="1542390"/>
    <lineage>
        <taxon>Bacteria</taxon>
        <taxon>Pseudomonadati</taxon>
        <taxon>Pseudomonadota</taxon>
        <taxon>Gammaproteobacteria</taxon>
        <taxon>Thiotrichales</taxon>
        <taxon>Francisellaceae</taxon>
        <taxon>Francisella</taxon>
    </lineage>
</organism>
<dbReference type="Gene3D" id="3.40.50.11720">
    <property type="entry name" value="3-Deoxy-D-manno-octulosonic-acid transferase, N-terminal domain"/>
    <property type="match status" value="1"/>
</dbReference>
<evidence type="ECO:0000256" key="6">
    <source>
        <dbReference type="ARBA" id="ARBA00022679"/>
    </source>
</evidence>
<evidence type="ECO:0000313" key="14">
    <source>
        <dbReference type="EMBL" id="APC96754.1"/>
    </source>
</evidence>
<keyword evidence="7" id="KW-0735">Signal-anchor</keyword>